<keyword evidence="3" id="KW-1185">Reference proteome</keyword>
<dbReference type="EMBL" id="MRZV01000559">
    <property type="protein sequence ID" value="PIK47784.1"/>
    <property type="molecule type" value="Genomic_DNA"/>
</dbReference>
<dbReference type="OrthoDB" id="289314at2759"/>
<dbReference type="Proteomes" id="UP000230750">
    <property type="component" value="Unassembled WGS sequence"/>
</dbReference>
<organism evidence="2 3">
    <name type="scientific">Stichopus japonicus</name>
    <name type="common">Sea cucumber</name>
    <dbReference type="NCBI Taxonomy" id="307972"/>
    <lineage>
        <taxon>Eukaryota</taxon>
        <taxon>Metazoa</taxon>
        <taxon>Echinodermata</taxon>
        <taxon>Eleutherozoa</taxon>
        <taxon>Echinozoa</taxon>
        <taxon>Holothuroidea</taxon>
        <taxon>Aspidochirotacea</taxon>
        <taxon>Aspidochirotida</taxon>
        <taxon>Stichopodidae</taxon>
        <taxon>Apostichopus</taxon>
    </lineage>
</organism>
<proteinExistence type="predicted"/>
<feature type="region of interest" description="Disordered" evidence="1">
    <location>
        <begin position="1"/>
        <end position="20"/>
    </location>
</feature>
<comment type="caution">
    <text evidence="2">The sequence shown here is derived from an EMBL/GenBank/DDBJ whole genome shotgun (WGS) entry which is preliminary data.</text>
</comment>
<name>A0A2G8KIF1_STIJA</name>
<evidence type="ECO:0000256" key="1">
    <source>
        <dbReference type="SAM" id="MobiDB-lite"/>
    </source>
</evidence>
<protein>
    <submittedName>
        <fullName evidence="2">Uncharacterized protein</fullName>
    </submittedName>
</protein>
<accession>A0A2G8KIF1</accession>
<gene>
    <name evidence="2" type="ORF">BSL78_15363</name>
</gene>
<evidence type="ECO:0000313" key="2">
    <source>
        <dbReference type="EMBL" id="PIK47784.1"/>
    </source>
</evidence>
<evidence type="ECO:0000313" key="3">
    <source>
        <dbReference type="Proteomes" id="UP000230750"/>
    </source>
</evidence>
<sequence>MAVSSPDDSDSLRYDSDDISIGGDDSKISNLFNFVRDISKNNKLADHVEILVSEHEKRSETGSMGMKDVFTTYLIEVSFPAQFLPSDAHTAGIFPAV</sequence>
<dbReference type="AlphaFoldDB" id="A0A2G8KIF1"/>
<reference evidence="2 3" key="1">
    <citation type="journal article" date="2017" name="PLoS Biol.">
        <title>The sea cucumber genome provides insights into morphological evolution and visceral regeneration.</title>
        <authorList>
            <person name="Zhang X."/>
            <person name="Sun L."/>
            <person name="Yuan J."/>
            <person name="Sun Y."/>
            <person name="Gao Y."/>
            <person name="Zhang L."/>
            <person name="Li S."/>
            <person name="Dai H."/>
            <person name="Hamel J.F."/>
            <person name="Liu C."/>
            <person name="Yu Y."/>
            <person name="Liu S."/>
            <person name="Lin W."/>
            <person name="Guo K."/>
            <person name="Jin S."/>
            <person name="Xu P."/>
            <person name="Storey K.B."/>
            <person name="Huan P."/>
            <person name="Zhang T."/>
            <person name="Zhou Y."/>
            <person name="Zhang J."/>
            <person name="Lin C."/>
            <person name="Li X."/>
            <person name="Xing L."/>
            <person name="Huo D."/>
            <person name="Sun M."/>
            <person name="Wang L."/>
            <person name="Mercier A."/>
            <person name="Li F."/>
            <person name="Yang H."/>
            <person name="Xiang J."/>
        </authorList>
    </citation>
    <scope>NUCLEOTIDE SEQUENCE [LARGE SCALE GENOMIC DNA]</scope>
    <source>
        <strain evidence="2">Shaxun</strain>
        <tissue evidence="2">Muscle</tissue>
    </source>
</reference>